<protein>
    <submittedName>
        <fullName evidence="2">Transmembrane prediction</fullName>
    </submittedName>
</protein>
<dbReference type="OrthoDB" id="7928301at2"/>
<dbReference type="AlphaFoldDB" id="D8JRN6"/>
<evidence type="ECO:0000313" key="2">
    <source>
        <dbReference type="EMBL" id="ADJ22265.1"/>
    </source>
</evidence>
<reference evidence="3" key="1">
    <citation type="journal article" date="2011" name="J. Bacteriol.">
        <title>Genome sequences of eight morphologically diverse alphaproteobacteria.</title>
        <authorList>
            <consortium name="US DOE Joint Genome Institute"/>
            <person name="Brown P.J."/>
            <person name="Kysela D.T."/>
            <person name="Buechlein A."/>
            <person name="Hemmerich C."/>
            <person name="Brun Y.V."/>
        </authorList>
    </citation>
    <scope>NUCLEOTIDE SEQUENCE [LARGE SCALE GENOMIC DNA]</scope>
    <source>
        <strain evidence="3">ATCC 51888 / DSM 1869 / NCIB 11706 / TK 0415</strain>
    </source>
</reference>
<name>D8JRN6_HYPDA</name>
<keyword evidence="1 2" id="KW-0812">Transmembrane</keyword>
<organism evidence="2 3">
    <name type="scientific">Hyphomicrobium denitrificans (strain ATCC 51888 / DSM 1869 / NCIMB 11706 / TK 0415)</name>
    <dbReference type="NCBI Taxonomy" id="582899"/>
    <lineage>
        <taxon>Bacteria</taxon>
        <taxon>Pseudomonadati</taxon>
        <taxon>Pseudomonadota</taxon>
        <taxon>Alphaproteobacteria</taxon>
        <taxon>Hyphomicrobiales</taxon>
        <taxon>Hyphomicrobiaceae</taxon>
        <taxon>Hyphomicrobium</taxon>
    </lineage>
</organism>
<dbReference type="Proteomes" id="UP000002033">
    <property type="component" value="Chromosome"/>
</dbReference>
<dbReference type="STRING" id="582899.Hden_0443"/>
<dbReference type="KEGG" id="hdn:Hden_0443"/>
<keyword evidence="1" id="KW-1133">Transmembrane helix</keyword>
<dbReference type="eggNOG" id="ENOG5032PP5">
    <property type="taxonomic scope" value="Bacteria"/>
</dbReference>
<feature type="transmembrane region" description="Helical" evidence="1">
    <location>
        <begin position="70"/>
        <end position="89"/>
    </location>
</feature>
<keyword evidence="3" id="KW-1185">Reference proteome</keyword>
<feature type="transmembrane region" description="Helical" evidence="1">
    <location>
        <begin position="411"/>
        <end position="430"/>
    </location>
</feature>
<gene>
    <name evidence="2" type="ordered locus">Hden_0443</name>
</gene>
<dbReference type="HOGENOM" id="CLU_601002_0_0_5"/>
<dbReference type="RefSeq" id="WP_013214484.1">
    <property type="nucleotide sequence ID" value="NC_014313.1"/>
</dbReference>
<evidence type="ECO:0000256" key="1">
    <source>
        <dbReference type="SAM" id="Phobius"/>
    </source>
</evidence>
<feature type="transmembrane region" description="Helical" evidence="1">
    <location>
        <begin position="110"/>
        <end position="139"/>
    </location>
</feature>
<feature type="transmembrane region" description="Helical" evidence="1">
    <location>
        <begin position="151"/>
        <end position="169"/>
    </location>
</feature>
<feature type="transmembrane region" description="Helical" evidence="1">
    <location>
        <begin position="181"/>
        <end position="197"/>
    </location>
</feature>
<accession>D8JRN6</accession>
<feature type="transmembrane region" description="Helical" evidence="1">
    <location>
        <begin position="226"/>
        <end position="244"/>
    </location>
</feature>
<feature type="transmembrane region" description="Helical" evidence="1">
    <location>
        <begin position="353"/>
        <end position="377"/>
    </location>
</feature>
<proteinExistence type="predicted"/>
<feature type="transmembrane region" description="Helical" evidence="1">
    <location>
        <begin position="203"/>
        <end position="219"/>
    </location>
</feature>
<evidence type="ECO:0000313" key="3">
    <source>
        <dbReference type="Proteomes" id="UP000002033"/>
    </source>
</evidence>
<sequence length="445" mass="49017">MQGLFYGQAGFLALFGLWAIFRDWMRWRDVFHPTMFCVPQCLFLYAWLPIYGATSDEFEFVSRAGYWDELAKFQLVANVMCVALILGIWRGGRHARKASAPILQQNPNAILAVGVAFGSLGALTWLVGIINVGGFAAAYGHAYGGGWDDSGYIREAAQFGFVATPLIILSRRHGGMQPRHWILVLVFLTPLLLQGLLGARRGPTFLALVGLAGSYILVFRPRIPFVVAAIGAASVGVLLLWLVANRDAIYLGSEEKLDGSVSTMLENWSGNEYLFSSAIVRYVEATDDTFGGRRIFAHMSARIVPHSLWPTKYTDVVSELGLNIDLTRGAGIPVDRIATITGWDIAVGAAPSFVGDFCLEFGCFAPLAIFAVGFLYGRLWKLSRSDPRVQPAYVLLAALSIYLLTQTIEAWMFRALLFGLPALIILRFVARTTPMRAPSRYRQSA</sequence>
<dbReference type="EMBL" id="CP002083">
    <property type="protein sequence ID" value="ADJ22265.1"/>
    <property type="molecule type" value="Genomic_DNA"/>
</dbReference>
<feature type="transmembrane region" description="Helical" evidence="1">
    <location>
        <begin position="389"/>
        <end position="405"/>
    </location>
</feature>
<feature type="transmembrane region" description="Helical" evidence="1">
    <location>
        <begin position="6"/>
        <end position="24"/>
    </location>
</feature>
<feature type="transmembrane region" description="Helical" evidence="1">
    <location>
        <begin position="31"/>
        <end position="50"/>
    </location>
</feature>
<keyword evidence="1" id="KW-0472">Membrane</keyword>